<dbReference type="Proteomes" id="UP001062846">
    <property type="component" value="Chromosome 11"/>
</dbReference>
<organism evidence="1 2">
    <name type="scientific">Rhododendron molle</name>
    <name type="common">Chinese azalea</name>
    <name type="synonym">Azalea mollis</name>
    <dbReference type="NCBI Taxonomy" id="49168"/>
    <lineage>
        <taxon>Eukaryota</taxon>
        <taxon>Viridiplantae</taxon>
        <taxon>Streptophyta</taxon>
        <taxon>Embryophyta</taxon>
        <taxon>Tracheophyta</taxon>
        <taxon>Spermatophyta</taxon>
        <taxon>Magnoliopsida</taxon>
        <taxon>eudicotyledons</taxon>
        <taxon>Gunneridae</taxon>
        <taxon>Pentapetalae</taxon>
        <taxon>asterids</taxon>
        <taxon>Ericales</taxon>
        <taxon>Ericaceae</taxon>
        <taxon>Ericoideae</taxon>
        <taxon>Rhodoreae</taxon>
        <taxon>Rhododendron</taxon>
    </lineage>
</organism>
<dbReference type="EMBL" id="CM046398">
    <property type="protein sequence ID" value="KAI8529890.1"/>
    <property type="molecule type" value="Genomic_DNA"/>
</dbReference>
<keyword evidence="2" id="KW-1185">Reference proteome</keyword>
<comment type="caution">
    <text evidence="1">The sequence shown here is derived from an EMBL/GenBank/DDBJ whole genome shotgun (WGS) entry which is preliminary data.</text>
</comment>
<proteinExistence type="predicted"/>
<name>A0ACC0LMP2_RHOML</name>
<evidence type="ECO:0000313" key="2">
    <source>
        <dbReference type="Proteomes" id="UP001062846"/>
    </source>
</evidence>
<protein>
    <submittedName>
        <fullName evidence="1">Uncharacterized protein</fullName>
    </submittedName>
</protein>
<reference evidence="1" key="1">
    <citation type="submission" date="2022-02" db="EMBL/GenBank/DDBJ databases">
        <title>Plant Genome Project.</title>
        <authorList>
            <person name="Zhang R.-G."/>
        </authorList>
    </citation>
    <scope>NUCLEOTIDE SEQUENCE</scope>
    <source>
        <strain evidence="1">AT1</strain>
    </source>
</reference>
<gene>
    <name evidence="1" type="ORF">RHMOL_Rhmol11G0009800</name>
</gene>
<sequence>MAPSTRKHSDRPQVEPSNEGLLFNENQSNPEQRIPKDVQNNGPNPAMVNVPSFTRQLAQVLSNPEDEFA</sequence>
<accession>A0ACC0LMP2</accession>
<evidence type="ECO:0000313" key="1">
    <source>
        <dbReference type="EMBL" id="KAI8529890.1"/>
    </source>
</evidence>